<evidence type="ECO:0000259" key="3">
    <source>
        <dbReference type="PROSITE" id="PS51898"/>
    </source>
</evidence>
<dbReference type="CDD" id="cd00397">
    <property type="entry name" value="DNA_BRE_C"/>
    <property type="match status" value="1"/>
</dbReference>
<dbReference type="Gene3D" id="1.10.443.10">
    <property type="entry name" value="Intergrase catalytic core"/>
    <property type="match status" value="1"/>
</dbReference>
<feature type="domain" description="Tyr recombinase" evidence="3">
    <location>
        <begin position="156"/>
        <end position="347"/>
    </location>
</feature>
<sequence length="349" mass="40160">MARKGQRTGIFDLEDVTEAIQLPSFEGTFKEEDMILITPPKLMIDVVELHEGKKGVEINSALLIVKEQMRLSGVRKATISEYIYTFKRLVDAMKIEYVDDIKLESIFGWLASLGDISDVSKQSRLRVIKAVLNRLYDNGWIERNFWKDVRIRVDTKIKLPADEKQLSILLSLLDMANFIPFRDAVAVLTIYKTGIRMNTLIQLEEKHIDFKTNSLLLTGDIMKNHDVLKLPFDDELALYLKRLITQNNIIRKHYKKRNEVVFLSKFGDSLDVETKPCAITKRLSYYAKKYKLNNISAHAIRRLYATNLRKKGADVVLISKALSHKSLSTTTRYLGISSDDVLKGLRDYL</sequence>
<keyword evidence="2" id="KW-0233">DNA recombination</keyword>
<gene>
    <name evidence="4" type="ORF">NXZ79_14775</name>
</gene>
<evidence type="ECO:0000256" key="1">
    <source>
        <dbReference type="ARBA" id="ARBA00023125"/>
    </source>
</evidence>
<comment type="caution">
    <text evidence="4">The sequence shown here is derived from an EMBL/GenBank/DDBJ whole genome shotgun (WGS) entry which is preliminary data.</text>
</comment>
<dbReference type="Gene3D" id="1.10.150.130">
    <property type="match status" value="1"/>
</dbReference>
<reference evidence="4 5" key="1">
    <citation type="submission" date="2022-08" db="EMBL/GenBank/DDBJ databases">
        <title>Lysinibacillus sequencing.</title>
        <authorList>
            <person name="Dunlap C."/>
        </authorList>
    </citation>
    <scope>NUCLEOTIDE SEQUENCE [LARGE SCALE GENOMIC DNA]</scope>
    <source>
        <strain evidence="4 5">PB211</strain>
    </source>
</reference>
<dbReference type="Pfam" id="PF00589">
    <property type="entry name" value="Phage_integrase"/>
    <property type="match status" value="1"/>
</dbReference>
<dbReference type="PANTHER" id="PTHR30349">
    <property type="entry name" value="PHAGE INTEGRASE-RELATED"/>
    <property type="match status" value="1"/>
</dbReference>
<evidence type="ECO:0000256" key="2">
    <source>
        <dbReference type="ARBA" id="ARBA00023172"/>
    </source>
</evidence>
<dbReference type="PROSITE" id="PS51898">
    <property type="entry name" value="TYR_RECOMBINASE"/>
    <property type="match status" value="1"/>
</dbReference>
<dbReference type="InterPro" id="IPR013762">
    <property type="entry name" value="Integrase-like_cat_sf"/>
</dbReference>
<accession>A0ABT2DQY5</accession>
<proteinExistence type="predicted"/>
<dbReference type="EMBL" id="JANTOO010000014">
    <property type="protein sequence ID" value="MCS1397293.1"/>
    <property type="molecule type" value="Genomic_DNA"/>
</dbReference>
<protein>
    <submittedName>
        <fullName evidence="4">Site-specific integrase</fullName>
    </submittedName>
</protein>
<evidence type="ECO:0000313" key="5">
    <source>
        <dbReference type="Proteomes" id="UP001525021"/>
    </source>
</evidence>
<dbReference type="InterPro" id="IPR011010">
    <property type="entry name" value="DNA_brk_join_enz"/>
</dbReference>
<dbReference type="InterPro" id="IPR050090">
    <property type="entry name" value="Tyrosine_recombinase_XerCD"/>
</dbReference>
<keyword evidence="5" id="KW-1185">Reference proteome</keyword>
<evidence type="ECO:0000313" key="4">
    <source>
        <dbReference type="EMBL" id="MCS1397293.1"/>
    </source>
</evidence>
<dbReference type="InterPro" id="IPR002104">
    <property type="entry name" value="Integrase_catalytic"/>
</dbReference>
<keyword evidence="1" id="KW-0238">DNA-binding</keyword>
<dbReference type="InterPro" id="IPR010998">
    <property type="entry name" value="Integrase_recombinase_N"/>
</dbReference>
<dbReference type="Proteomes" id="UP001525021">
    <property type="component" value="Unassembled WGS sequence"/>
</dbReference>
<dbReference type="RefSeq" id="WP_012295082.1">
    <property type="nucleotide sequence ID" value="NZ_JANTOO010000014.1"/>
</dbReference>
<dbReference type="SUPFAM" id="SSF56349">
    <property type="entry name" value="DNA breaking-rejoining enzymes"/>
    <property type="match status" value="1"/>
</dbReference>
<name>A0ABT2DQY5_9BACI</name>
<organism evidence="4 5">
    <name type="scientific">Lysinibacillus pinottii</name>
    <dbReference type="NCBI Taxonomy" id="2973932"/>
    <lineage>
        <taxon>Bacteria</taxon>
        <taxon>Bacillati</taxon>
        <taxon>Bacillota</taxon>
        <taxon>Bacilli</taxon>
        <taxon>Bacillales</taxon>
        <taxon>Bacillaceae</taxon>
        <taxon>Lysinibacillus</taxon>
    </lineage>
</organism>
<dbReference type="PANTHER" id="PTHR30349:SF89">
    <property type="entry name" value="INTEGRASE_RECOMBINASE"/>
    <property type="match status" value="1"/>
</dbReference>